<evidence type="ECO:0000313" key="2">
    <source>
        <dbReference type="EMBL" id="KOA42659.1"/>
    </source>
</evidence>
<dbReference type="PATRIC" id="fig|1365965.3.peg.561"/>
<name>A0A0L7B5C9_BIFBR</name>
<protein>
    <submittedName>
        <fullName evidence="2">Uncharacterized protein</fullName>
    </submittedName>
</protein>
<accession>A0A0L7B5C9</accession>
<comment type="caution">
    <text evidence="2">The sequence shown here is derived from an EMBL/GenBank/DDBJ whole genome shotgun (WGS) entry which is preliminary data.</text>
</comment>
<evidence type="ECO:0000313" key="3">
    <source>
        <dbReference type="Proteomes" id="UP000037193"/>
    </source>
</evidence>
<keyword evidence="1" id="KW-1133">Transmembrane helix</keyword>
<feature type="transmembrane region" description="Helical" evidence="1">
    <location>
        <begin position="26"/>
        <end position="54"/>
    </location>
</feature>
<proteinExistence type="predicted"/>
<dbReference type="RefSeq" id="WP_052789200.1">
    <property type="nucleotide sequence ID" value="NZ_AVQD01000004.1"/>
</dbReference>
<dbReference type="Proteomes" id="UP000037193">
    <property type="component" value="Unassembled WGS sequence"/>
</dbReference>
<keyword evidence="1" id="KW-0472">Membrane</keyword>
<reference evidence="2 3" key="1">
    <citation type="journal article" date="2015" name="Int J Genomics">
        <title>Comparative Genomics Revealed Genetic Diversity and Species/Strain-Level Differences in Carbohydrate Metabolism of Three Probiotic Bifidobacterial Species.</title>
        <authorList>
            <person name="Odamaki T."/>
            <person name="Horigome A."/>
            <person name="Sugahara H."/>
            <person name="Hashikura N."/>
            <person name="Minami J."/>
            <person name="Xiao J.Z."/>
            <person name="Abe F."/>
        </authorList>
    </citation>
    <scope>NUCLEOTIDE SEQUENCE [LARGE SCALE GENOMIC DNA]</scope>
    <source>
        <strain evidence="2 3">MCC 1128</strain>
    </source>
</reference>
<organism evidence="2 3">
    <name type="scientific">Bifidobacterium breve MCC 1128</name>
    <dbReference type="NCBI Taxonomy" id="1365965"/>
    <lineage>
        <taxon>Bacteria</taxon>
        <taxon>Bacillati</taxon>
        <taxon>Actinomycetota</taxon>
        <taxon>Actinomycetes</taxon>
        <taxon>Bifidobacteriales</taxon>
        <taxon>Bifidobacteriaceae</taxon>
        <taxon>Bifidobacterium</taxon>
    </lineage>
</organism>
<keyword evidence="1" id="KW-0812">Transmembrane</keyword>
<dbReference type="AlphaFoldDB" id="A0A0L7B5C9"/>
<evidence type="ECO:0000256" key="1">
    <source>
        <dbReference type="SAM" id="Phobius"/>
    </source>
</evidence>
<sequence length="60" mass="6595">MIHPELNMDTQPPEPKKTFAEKLCTALALIISIALAALVVTLVIACIALIWSLMLEQHLI</sequence>
<dbReference type="EMBL" id="AVQD01000004">
    <property type="protein sequence ID" value="KOA42659.1"/>
    <property type="molecule type" value="Genomic_DNA"/>
</dbReference>
<gene>
    <name evidence="2" type="ORF">BBM1128_02780</name>
</gene>